<gene>
    <name evidence="2" type="ORF">IFO71_18580</name>
</gene>
<feature type="transmembrane region" description="Helical" evidence="1">
    <location>
        <begin position="99"/>
        <end position="117"/>
    </location>
</feature>
<dbReference type="AlphaFoldDB" id="A0AAW3ZRN0"/>
<dbReference type="EMBL" id="JACYTR010000063">
    <property type="protein sequence ID" value="MBD8527757.1"/>
    <property type="molecule type" value="Genomic_DNA"/>
</dbReference>
<keyword evidence="1" id="KW-0812">Transmembrane</keyword>
<name>A0AAW3ZRN0_9GAMM</name>
<keyword evidence="1" id="KW-0472">Membrane</keyword>
<evidence type="ECO:0000313" key="3">
    <source>
        <dbReference type="Proteomes" id="UP000613768"/>
    </source>
</evidence>
<evidence type="ECO:0000256" key="1">
    <source>
        <dbReference type="SAM" id="Phobius"/>
    </source>
</evidence>
<feature type="transmembrane region" description="Helical" evidence="1">
    <location>
        <begin position="12"/>
        <end position="29"/>
    </location>
</feature>
<feature type="transmembrane region" description="Helical" evidence="1">
    <location>
        <begin position="71"/>
        <end position="93"/>
    </location>
</feature>
<reference evidence="2 3" key="1">
    <citation type="submission" date="2020-09" db="EMBL/GenBank/DDBJ databases">
        <title>Pseudoxanthomonas sp. CAU 1598 isolated from sand of Yaerae Beach.</title>
        <authorList>
            <person name="Kim W."/>
        </authorList>
    </citation>
    <scope>NUCLEOTIDE SEQUENCE [LARGE SCALE GENOMIC DNA]</scope>
    <source>
        <strain evidence="2 3">CAU 1598</strain>
    </source>
</reference>
<protein>
    <recommendedName>
        <fullName evidence="4">DUF4383 domain-containing protein</fullName>
    </recommendedName>
</protein>
<sequence length="132" mass="13743">MQGPGGTPGGLGTFLIGFVLAVAGGWLLVNQVQVGSFGGWHLWGFNSFGLSLIPFIAGVGLLFFNGRSIAGWLLLIAGLAIIVAGILINLNIYFKPTSLFNTLMMLGMLAAGVGLMARSFRAAEASLKENAD</sequence>
<comment type="caution">
    <text evidence="2">The sequence shown here is derived from an EMBL/GenBank/DDBJ whole genome shotgun (WGS) entry which is preliminary data.</text>
</comment>
<dbReference type="Proteomes" id="UP000613768">
    <property type="component" value="Unassembled WGS sequence"/>
</dbReference>
<feature type="transmembrane region" description="Helical" evidence="1">
    <location>
        <begin position="41"/>
        <end position="64"/>
    </location>
</feature>
<keyword evidence="3" id="KW-1185">Reference proteome</keyword>
<evidence type="ECO:0008006" key="4">
    <source>
        <dbReference type="Google" id="ProtNLM"/>
    </source>
</evidence>
<proteinExistence type="predicted"/>
<organism evidence="2 3">
    <name type="scientific">Pseudomarimonas arenosa</name>
    <dbReference type="NCBI Taxonomy" id="2774145"/>
    <lineage>
        <taxon>Bacteria</taxon>
        <taxon>Pseudomonadati</taxon>
        <taxon>Pseudomonadota</taxon>
        <taxon>Gammaproteobacteria</taxon>
        <taxon>Lysobacterales</taxon>
        <taxon>Lysobacteraceae</taxon>
        <taxon>Pseudomarimonas</taxon>
    </lineage>
</organism>
<evidence type="ECO:0000313" key="2">
    <source>
        <dbReference type="EMBL" id="MBD8527757.1"/>
    </source>
</evidence>
<accession>A0AAW3ZRN0</accession>
<keyword evidence="1" id="KW-1133">Transmembrane helix</keyword>